<comment type="caution">
    <text evidence="9">The sequence shown here is derived from an EMBL/GenBank/DDBJ whole genome shotgun (WGS) entry which is preliminary data.</text>
</comment>
<proteinExistence type="predicted"/>
<gene>
    <name evidence="9" type="ORF">M2319_002779</name>
</gene>
<feature type="region of interest" description="Disordered" evidence="8">
    <location>
        <begin position="210"/>
        <end position="229"/>
    </location>
</feature>
<dbReference type="Proteomes" id="UP001209755">
    <property type="component" value="Unassembled WGS sequence"/>
</dbReference>
<keyword evidence="6" id="KW-0472">Membrane</keyword>
<keyword evidence="10" id="KW-1185">Reference proteome</keyword>
<evidence type="ECO:0000256" key="1">
    <source>
        <dbReference type="ARBA" id="ARBA00004323"/>
    </source>
</evidence>
<accession>A0ABT3HDH4</accession>
<evidence type="ECO:0000256" key="5">
    <source>
        <dbReference type="ARBA" id="ARBA00023034"/>
    </source>
</evidence>
<keyword evidence="3" id="KW-0812">Transmembrane</keyword>
<evidence type="ECO:0000256" key="6">
    <source>
        <dbReference type="ARBA" id="ARBA00023136"/>
    </source>
</evidence>
<evidence type="ECO:0008006" key="11">
    <source>
        <dbReference type="Google" id="ProtNLM"/>
    </source>
</evidence>
<keyword evidence="7" id="KW-0325">Glycoprotein</keyword>
<organism evidence="9 10">
    <name type="scientific">Rhodobium gokarnense</name>
    <dbReference type="NCBI Taxonomy" id="364296"/>
    <lineage>
        <taxon>Bacteria</taxon>
        <taxon>Pseudomonadati</taxon>
        <taxon>Pseudomonadota</taxon>
        <taxon>Alphaproteobacteria</taxon>
        <taxon>Hyphomicrobiales</taxon>
        <taxon>Rhodobiaceae</taxon>
        <taxon>Rhodobium</taxon>
    </lineage>
</organism>
<evidence type="ECO:0000256" key="8">
    <source>
        <dbReference type="SAM" id="MobiDB-lite"/>
    </source>
</evidence>
<protein>
    <recommendedName>
        <fullName evidence="11">Sulfotransferase family protein</fullName>
    </recommendedName>
</protein>
<evidence type="ECO:0000256" key="7">
    <source>
        <dbReference type="ARBA" id="ARBA00023180"/>
    </source>
</evidence>
<name>A0ABT3HDH4_9HYPH</name>
<keyword evidence="5" id="KW-0333">Golgi apparatus</keyword>
<evidence type="ECO:0000313" key="10">
    <source>
        <dbReference type="Proteomes" id="UP001209755"/>
    </source>
</evidence>
<sequence>MTRRAYVDHHRRICVFWSPKSASRTILAWYAEAFCGITRLARTDARRLTQIANYDVVRASYLVNRERYFSAAFVRHPATRLLSAYLNKFVRAKQRPLEAFTDLAPYARTAVREIAALKGERFDAESYEGISFADLLDLCEARIRARGVEPDLNAHWNTQVPFVAPVVKLSYDHVVAVETLADDMAPLVAAFGGSGAEEIRNRTALHANAEDATGDAPNHSEAKTGAVETPSVRLAGERLDPSAFLTETILARIGEVFAQDFEYLGYDPMAPDRPPAIRTRNKPEIHHDPMREICRRRANRAFGARKLKRFYAERRKRSADDA</sequence>
<evidence type="ECO:0000256" key="3">
    <source>
        <dbReference type="ARBA" id="ARBA00022692"/>
    </source>
</evidence>
<evidence type="ECO:0000313" key="9">
    <source>
        <dbReference type="EMBL" id="MCW2308437.1"/>
    </source>
</evidence>
<dbReference type="InterPro" id="IPR005331">
    <property type="entry name" value="Sulfotransferase"/>
</dbReference>
<dbReference type="Pfam" id="PF03567">
    <property type="entry name" value="Sulfotransfer_2"/>
    <property type="match status" value="1"/>
</dbReference>
<comment type="subcellular location">
    <subcellularLocation>
        <location evidence="1">Golgi apparatus membrane</location>
        <topology evidence="1">Single-pass type II membrane protein</topology>
    </subcellularLocation>
</comment>
<evidence type="ECO:0000256" key="2">
    <source>
        <dbReference type="ARBA" id="ARBA00022679"/>
    </source>
</evidence>
<dbReference type="PANTHER" id="PTHR12137:SF54">
    <property type="entry name" value="CARBOHYDRATE SULFOTRANSFERASE"/>
    <property type="match status" value="1"/>
</dbReference>
<dbReference type="InterPro" id="IPR018011">
    <property type="entry name" value="Carb_sulfotrans_8-10"/>
</dbReference>
<keyword evidence="2" id="KW-0808">Transferase</keyword>
<evidence type="ECO:0000256" key="4">
    <source>
        <dbReference type="ARBA" id="ARBA00022989"/>
    </source>
</evidence>
<reference evidence="10" key="1">
    <citation type="submission" date="2023-07" db="EMBL/GenBank/DDBJ databases">
        <title>Genome sequencing of Purple Non-Sulfur Bacteria from various extreme environments.</title>
        <authorList>
            <person name="Mayer M."/>
        </authorList>
    </citation>
    <scope>NUCLEOTIDE SEQUENCE [LARGE SCALE GENOMIC DNA]</scope>
    <source>
        <strain evidence="10">DSM 17935</strain>
    </source>
</reference>
<dbReference type="PANTHER" id="PTHR12137">
    <property type="entry name" value="CARBOHYDRATE SULFOTRANSFERASE"/>
    <property type="match status" value="1"/>
</dbReference>
<keyword evidence="4" id="KW-1133">Transmembrane helix</keyword>
<dbReference type="EMBL" id="JAOQNS010000007">
    <property type="protein sequence ID" value="MCW2308437.1"/>
    <property type="molecule type" value="Genomic_DNA"/>
</dbReference>
<dbReference type="RefSeq" id="WP_264602054.1">
    <property type="nucleotide sequence ID" value="NZ_JAOQNS010000007.1"/>
</dbReference>